<evidence type="ECO:0000313" key="4">
    <source>
        <dbReference type="Proteomes" id="UP000199343"/>
    </source>
</evidence>
<keyword evidence="5" id="KW-1185">Reference proteome</keyword>
<dbReference type="InterPro" id="IPR038725">
    <property type="entry name" value="YdaG_split_barrel_FMN-bd"/>
</dbReference>
<proteinExistence type="predicted"/>
<reference evidence="3 5" key="2">
    <citation type="submission" date="2022-10" db="EMBL/GenBank/DDBJ databases">
        <title>The complete genomes of actinobacterial strains from the NBC collection.</title>
        <authorList>
            <person name="Joergensen T.S."/>
            <person name="Alvarez Arevalo M."/>
            <person name="Sterndorff E.B."/>
            <person name="Faurdal D."/>
            <person name="Vuksanovic O."/>
            <person name="Mourched A.-S."/>
            <person name="Charusanti P."/>
            <person name="Shaw S."/>
            <person name="Blin K."/>
            <person name="Weber T."/>
        </authorList>
    </citation>
    <scope>NUCLEOTIDE SEQUENCE [LARGE SCALE GENOMIC DNA]</scope>
    <source>
        <strain evidence="3 5">NBC 01809</strain>
    </source>
</reference>
<dbReference type="OrthoDB" id="1432662at2"/>
<dbReference type="PANTHER" id="PTHR34818:SF1">
    <property type="entry name" value="PROTEIN BLI-3"/>
    <property type="match status" value="1"/>
</dbReference>
<dbReference type="AlphaFoldDB" id="A0A1C6VQ56"/>
<dbReference type="PANTHER" id="PTHR34818">
    <property type="entry name" value="PROTEIN BLI-3"/>
    <property type="match status" value="1"/>
</dbReference>
<sequence length="167" mass="18569">MSNEPTAAADARRRVTELVREARICMLTTIAVDGRMVSRPMGLQEAEFDGDLWFFAYADSAKVRQIRVNPEVDVSFSDSRRNSWVSVSGTAREGYDRAKAEELWNPLLKAWFPDGLETPGITLIRVHAGSAEYWDSPSSTVVNLFGYARAAVTGRPPKAGENHEVSY</sequence>
<dbReference type="STRING" id="47871.GA0070608_3690"/>
<feature type="domain" description="General stress protein FMN-binding split barrel" evidence="1">
    <location>
        <begin position="10"/>
        <end position="155"/>
    </location>
</feature>
<reference evidence="2 4" key="1">
    <citation type="submission" date="2016-06" db="EMBL/GenBank/DDBJ databases">
        <authorList>
            <person name="Kjaerup R.B."/>
            <person name="Dalgaard T.S."/>
            <person name="Juul-Madsen H.R."/>
        </authorList>
    </citation>
    <scope>NUCLEOTIDE SEQUENCE [LARGE SCALE GENOMIC DNA]</scope>
    <source>
        <strain evidence="2 4">DSM 43363</strain>
    </source>
</reference>
<accession>A0A1C6VQ56</accession>
<dbReference type="EMBL" id="CP109071">
    <property type="protein sequence ID" value="WSA30777.1"/>
    <property type="molecule type" value="Genomic_DNA"/>
</dbReference>
<dbReference type="SUPFAM" id="SSF50475">
    <property type="entry name" value="FMN-binding split barrel"/>
    <property type="match status" value="1"/>
</dbReference>
<dbReference type="EMBL" id="FMIC01000002">
    <property type="protein sequence ID" value="SCL68274.1"/>
    <property type="molecule type" value="Genomic_DNA"/>
</dbReference>
<dbReference type="Pfam" id="PF16242">
    <property type="entry name" value="Pyrid_ox_like"/>
    <property type="match status" value="1"/>
</dbReference>
<dbReference type="Gene3D" id="2.30.110.10">
    <property type="entry name" value="Electron Transport, Fmn-binding Protein, Chain A"/>
    <property type="match status" value="1"/>
</dbReference>
<evidence type="ECO:0000313" key="3">
    <source>
        <dbReference type="EMBL" id="WSA30777.1"/>
    </source>
</evidence>
<organism evidence="2 4">
    <name type="scientific">Micromonospora peucetia</name>
    <dbReference type="NCBI Taxonomy" id="47871"/>
    <lineage>
        <taxon>Bacteria</taxon>
        <taxon>Bacillati</taxon>
        <taxon>Actinomycetota</taxon>
        <taxon>Actinomycetes</taxon>
        <taxon>Micromonosporales</taxon>
        <taxon>Micromonosporaceae</taxon>
        <taxon>Micromonospora</taxon>
    </lineage>
</organism>
<dbReference type="RefSeq" id="WP_091629614.1">
    <property type="nucleotide sequence ID" value="NZ_CP109071.1"/>
</dbReference>
<dbReference type="InterPro" id="IPR052917">
    <property type="entry name" value="Stress-Dev_Protein"/>
</dbReference>
<gene>
    <name evidence="2" type="ORF">GA0070608_3690</name>
    <name evidence="3" type="ORF">OIE14_21745</name>
</gene>
<protein>
    <submittedName>
        <fullName evidence="2">General stress protein 26</fullName>
    </submittedName>
    <submittedName>
        <fullName evidence="3">Pyridoxamine 5'-phosphate oxidase family protein</fullName>
    </submittedName>
</protein>
<name>A0A1C6VQ56_9ACTN</name>
<evidence type="ECO:0000313" key="2">
    <source>
        <dbReference type="EMBL" id="SCL68274.1"/>
    </source>
</evidence>
<dbReference type="InterPro" id="IPR012349">
    <property type="entry name" value="Split_barrel_FMN-bd"/>
</dbReference>
<evidence type="ECO:0000313" key="5">
    <source>
        <dbReference type="Proteomes" id="UP001334804"/>
    </source>
</evidence>
<dbReference type="Proteomes" id="UP001334804">
    <property type="component" value="Chromosome"/>
</dbReference>
<dbReference type="Proteomes" id="UP000199343">
    <property type="component" value="Unassembled WGS sequence"/>
</dbReference>
<evidence type="ECO:0000259" key="1">
    <source>
        <dbReference type="Pfam" id="PF16242"/>
    </source>
</evidence>